<evidence type="ECO:0000313" key="3">
    <source>
        <dbReference type="EMBL" id="CAE8732478.1"/>
    </source>
</evidence>
<feature type="non-terminal residue" evidence="2">
    <location>
        <position position="1"/>
    </location>
</feature>
<organism evidence="2 4">
    <name type="scientific">Polarella glacialis</name>
    <name type="common">Dinoflagellate</name>
    <dbReference type="NCBI Taxonomy" id="89957"/>
    <lineage>
        <taxon>Eukaryota</taxon>
        <taxon>Sar</taxon>
        <taxon>Alveolata</taxon>
        <taxon>Dinophyceae</taxon>
        <taxon>Suessiales</taxon>
        <taxon>Suessiaceae</taxon>
        <taxon>Polarella</taxon>
    </lineage>
</organism>
<accession>A0A813L4V0</accession>
<dbReference type="EMBL" id="CAJNNW010036166">
    <property type="protein sequence ID" value="CAE8732478.1"/>
    <property type="molecule type" value="Genomic_DNA"/>
</dbReference>
<protein>
    <submittedName>
        <fullName evidence="2">Uncharacterized protein</fullName>
    </submittedName>
</protein>
<dbReference type="AlphaFoldDB" id="A0A813L4V0"/>
<keyword evidence="1" id="KW-1133">Transmembrane helix</keyword>
<name>A0A813L4V0_POLGL</name>
<proteinExistence type="predicted"/>
<feature type="transmembrane region" description="Helical" evidence="1">
    <location>
        <begin position="21"/>
        <end position="42"/>
    </location>
</feature>
<reference evidence="2" key="1">
    <citation type="submission" date="2021-02" db="EMBL/GenBank/DDBJ databases">
        <authorList>
            <person name="Dougan E. K."/>
            <person name="Rhodes N."/>
            <person name="Thang M."/>
            <person name="Chan C."/>
        </authorList>
    </citation>
    <scope>NUCLEOTIDE SEQUENCE</scope>
</reference>
<dbReference type="InterPro" id="IPR036259">
    <property type="entry name" value="MFS_trans_sf"/>
</dbReference>
<keyword evidence="1" id="KW-0812">Transmembrane</keyword>
<sequence>VGAPTLTFCSSLLNQHTSPSGLQLSVISLGGNFGASFCPFMVGGLMQRYGPLALPWFVCVANGIVLVGMFIASVFGLGLRSSSQVVFPKEAKAPSPSPSISSLDVLYHEPLLKSDCSQCSFHRDRKP</sequence>
<evidence type="ECO:0000256" key="1">
    <source>
        <dbReference type="SAM" id="Phobius"/>
    </source>
</evidence>
<evidence type="ECO:0000313" key="4">
    <source>
        <dbReference type="Proteomes" id="UP000626109"/>
    </source>
</evidence>
<dbReference type="SUPFAM" id="SSF103473">
    <property type="entry name" value="MFS general substrate transporter"/>
    <property type="match status" value="1"/>
</dbReference>
<gene>
    <name evidence="2" type="ORF">PGLA2088_LOCUS41433</name>
    <name evidence="3" type="ORF">PGLA2088_LOCUS46416</name>
</gene>
<dbReference type="EMBL" id="CAJNNW010033836">
    <property type="protein sequence ID" value="CAE8720621.1"/>
    <property type="molecule type" value="Genomic_DNA"/>
</dbReference>
<dbReference type="Proteomes" id="UP000626109">
    <property type="component" value="Unassembled WGS sequence"/>
</dbReference>
<feature type="transmembrane region" description="Helical" evidence="1">
    <location>
        <begin position="54"/>
        <end position="79"/>
    </location>
</feature>
<keyword evidence="1" id="KW-0472">Membrane</keyword>
<evidence type="ECO:0000313" key="2">
    <source>
        <dbReference type="EMBL" id="CAE8720621.1"/>
    </source>
</evidence>
<comment type="caution">
    <text evidence="2">The sequence shown here is derived from an EMBL/GenBank/DDBJ whole genome shotgun (WGS) entry which is preliminary data.</text>
</comment>